<accession>A0A9J7BR41</accession>
<dbReference type="KEGG" id="orp:MOP44_23650"/>
<evidence type="ECO:0000313" key="2">
    <source>
        <dbReference type="EMBL" id="UWZ83549.1"/>
    </source>
</evidence>
<proteinExistence type="predicted"/>
<organism evidence="2 3">
    <name type="scientific">Occallatibacter riparius</name>
    <dbReference type="NCBI Taxonomy" id="1002689"/>
    <lineage>
        <taxon>Bacteria</taxon>
        <taxon>Pseudomonadati</taxon>
        <taxon>Acidobacteriota</taxon>
        <taxon>Terriglobia</taxon>
        <taxon>Terriglobales</taxon>
        <taxon>Acidobacteriaceae</taxon>
        <taxon>Occallatibacter</taxon>
    </lineage>
</organism>
<feature type="transmembrane region" description="Helical" evidence="1">
    <location>
        <begin position="143"/>
        <end position="166"/>
    </location>
</feature>
<feature type="transmembrane region" description="Helical" evidence="1">
    <location>
        <begin position="178"/>
        <end position="198"/>
    </location>
</feature>
<reference evidence="2" key="1">
    <citation type="submission" date="2021-04" db="EMBL/GenBank/DDBJ databases">
        <title>Phylogenetic analysis of Acidobacteriaceae.</title>
        <authorList>
            <person name="Qiu L."/>
            <person name="Zhang Q."/>
        </authorList>
    </citation>
    <scope>NUCLEOTIDE SEQUENCE</scope>
    <source>
        <strain evidence="2">DSM 25168</strain>
    </source>
</reference>
<sequence length="207" mass="22969">MKRILRVGFWVCTAIAVLVVVRRLMALGTGEGATSRAPELANLDASFASHMALTLAHIIPALLFVLIVPVVMFGRGRLANVLERVLYPLGMIVGVTAYAMSAFAVGGWVERAAVLTFNTWFLWCLARAWRLAGSGDVELQRRWLLRGIATLLGIATTRPVMGMFFATSRLTHWQPAQFFGYAFWIGFSINVVLIEVYVRRRVHAFAA</sequence>
<evidence type="ECO:0000313" key="3">
    <source>
        <dbReference type="Proteomes" id="UP001059380"/>
    </source>
</evidence>
<name>A0A9J7BR41_9BACT</name>
<dbReference type="RefSeq" id="WP_260792884.1">
    <property type="nucleotide sequence ID" value="NZ_CP093313.1"/>
</dbReference>
<feature type="transmembrane region" description="Helical" evidence="1">
    <location>
        <begin position="50"/>
        <end position="73"/>
    </location>
</feature>
<dbReference type="Proteomes" id="UP001059380">
    <property type="component" value="Chromosome"/>
</dbReference>
<keyword evidence="3" id="KW-1185">Reference proteome</keyword>
<feature type="transmembrane region" description="Helical" evidence="1">
    <location>
        <begin position="85"/>
        <end position="106"/>
    </location>
</feature>
<feature type="transmembrane region" description="Helical" evidence="1">
    <location>
        <begin position="112"/>
        <end position="131"/>
    </location>
</feature>
<gene>
    <name evidence="2" type="ORF">MOP44_23650</name>
</gene>
<dbReference type="AlphaFoldDB" id="A0A9J7BR41"/>
<dbReference type="EMBL" id="CP093313">
    <property type="protein sequence ID" value="UWZ83549.1"/>
    <property type="molecule type" value="Genomic_DNA"/>
</dbReference>
<protein>
    <submittedName>
        <fullName evidence="2">DUF2306 domain-containing protein</fullName>
    </submittedName>
</protein>
<keyword evidence="1" id="KW-0812">Transmembrane</keyword>
<evidence type="ECO:0000256" key="1">
    <source>
        <dbReference type="SAM" id="Phobius"/>
    </source>
</evidence>
<keyword evidence="1" id="KW-1133">Transmembrane helix</keyword>
<keyword evidence="1" id="KW-0472">Membrane</keyword>